<name>A0ABY3WUM7_9ACTN</name>
<feature type="region of interest" description="Disordered" evidence="1">
    <location>
        <begin position="1"/>
        <end position="34"/>
    </location>
</feature>
<dbReference type="EMBL" id="CP071872">
    <property type="protein sequence ID" value="UNM16354.1"/>
    <property type="molecule type" value="Genomic_DNA"/>
</dbReference>
<protein>
    <submittedName>
        <fullName evidence="2">Uncharacterized protein</fullName>
    </submittedName>
</protein>
<dbReference type="Proteomes" id="UP000828924">
    <property type="component" value="Chromosome"/>
</dbReference>
<evidence type="ECO:0000313" key="2">
    <source>
        <dbReference type="EMBL" id="UNM16354.1"/>
    </source>
</evidence>
<gene>
    <name evidence="2" type="ORF">J4032_05370</name>
</gene>
<proteinExistence type="predicted"/>
<evidence type="ECO:0000256" key="1">
    <source>
        <dbReference type="SAM" id="MobiDB-lite"/>
    </source>
</evidence>
<evidence type="ECO:0000313" key="3">
    <source>
        <dbReference type="Proteomes" id="UP000828924"/>
    </source>
</evidence>
<organism evidence="2 3">
    <name type="scientific">Streptomyces formicae</name>
    <dbReference type="NCBI Taxonomy" id="1616117"/>
    <lineage>
        <taxon>Bacteria</taxon>
        <taxon>Bacillati</taxon>
        <taxon>Actinomycetota</taxon>
        <taxon>Actinomycetes</taxon>
        <taxon>Kitasatosporales</taxon>
        <taxon>Streptomycetaceae</taxon>
        <taxon>Streptomyces</taxon>
    </lineage>
</organism>
<keyword evidence="3" id="KW-1185">Reference proteome</keyword>
<sequence>MPVPPSYGQPPPQQPAYGPPPAAYGPPQQTATGPEFVAHDRHNSVIVDAAGVALEIQGHTLEFPWSAIATVHFAPGPFATVLMVAVTHAGGMLYECRIAARKQAVLQQWLAELGPVLHHYLANPNRPPAW</sequence>
<reference evidence="2 3" key="1">
    <citation type="submission" date="2021-03" db="EMBL/GenBank/DDBJ databases">
        <title>Complete genome of Streptomyces formicae strain 1H-GS9 (DSM 100524).</title>
        <authorList>
            <person name="Atanasov K.E."/>
            <person name="Altabella T."/>
            <person name="Ferrer A."/>
        </authorList>
    </citation>
    <scope>NUCLEOTIDE SEQUENCE [LARGE SCALE GENOMIC DNA]</scope>
    <source>
        <strain evidence="2 3">1H-GS9</strain>
    </source>
</reference>
<feature type="compositionally biased region" description="Pro residues" evidence="1">
    <location>
        <begin position="1"/>
        <end position="24"/>
    </location>
</feature>
<accession>A0ABY3WUM7</accession>